<name>A0A4P9X4N0_9FUNG</name>
<evidence type="ECO:0000256" key="5">
    <source>
        <dbReference type="ARBA" id="ARBA00022884"/>
    </source>
</evidence>
<feature type="compositionally biased region" description="Low complexity" evidence="7">
    <location>
        <begin position="1"/>
        <end position="16"/>
    </location>
</feature>
<dbReference type="GO" id="GO:0071034">
    <property type="term" value="P:CUT catabolic process"/>
    <property type="evidence" value="ECO:0007669"/>
    <property type="project" value="TreeGrafter"/>
</dbReference>
<evidence type="ECO:0000313" key="12">
    <source>
        <dbReference type="Proteomes" id="UP000274922"/>
    </source>
</evidence>
<evidence type="ECO:0000259" key="10">
    <source>
        <dbReference type="Pfam" id="PF21266"/>
    </source>
</evidence>
<keyword evidence="5" id="KW-0694">RNA-binding</keyword>
<organism evidence="11 12">
    <name type="scientific">Caulochytrium protostelioides</name>
    <dbReference type="NCBI Taxonomy" id="1555241"/>
    <lineage>
        <taxon>Eukaryota</taxon>
        <taxon>Fungi</taxon>
        <taxon>Fungi incertae sedis</taxon>
        <taxon>Chytridiomycota</taxon>
        <taxon>Chytridiomycota incertae sedis</taxon>
        <taxon>Chytridiomycetes</taxon>
        <taxon>Caulochytriales</taxon>
        <taxon>Caulochytriaceae</taxon>
        <taxon>Caulochytrium</taxon>
    </lineage>
</organism>
<keyword evidence="12" id="KW-1185">Reference proteome</keyword>
<dbReference type="InterPro" id="IPR036612">
    <property type="entry name" value="KH_dom_type_1_sf"/>
</dbReference>
<dbReference type="SUPFAM" id="SSF54791">
    <property type="entry name" value="Eukaryotic type KH-domain (KH-domain type I)"/>
    <property type="match status" value="1"/>
</dbReference>
<dbReference type="InterPro" id="IPR048565">
    <property type="entry name" value="S1_RRP4"/>
</dbReference>
<dbReference type="AlphaFoldDB" id="A0A4P9X4N0"/>
<dbReference type="SUPFAM" id="SSF50249">
    <property type="entry name" value="Nucleic acid-binding proteins"/>
    <property type="match status" value="1"/>
</dbReference>
<dbReference type="GO" id="GO:0000176">
    <property type="term" value="C:nuclear exosome (RNase complex)"/>
    <property type="evidence" value="ECO:0007669"/>
    <property type="project" value="TreeGrafter"/>
</dbReference>
<dbReference type="CDD" id="cd05789">
    <property type="entry name" value="S1_Rrp4"/>
    <property type="match status" value="1"/>
</dbReference>
<evidence type="ECO:0000256" key="2">
    <source>
        <dbReference type="ARBA" id="ARBA00009155"/>
    </source>
</evidence>
<dbReference type="Gene3D" id="2.40.50.100">
    <property type="match status" value="1"/>
</dbReference>
<evidence type="ECO:0000256" key="4">
    <source>
        <dbReference type="ARBA" id="ARBA00022835"/>
    </source>
</evidence>
<dbReference type="GO" id="GO:0071028">
    <property type="term" value="P:nuclear mRNA surveillance"/>
    <property type="evidence" value="ECO:0007669"/>
    <property type="project" value="UniProtKB-ARBA"/>
</dbReference>
<proteinExistence type="inferred from homology"/>
<keyword evidence="3" id="KW-0698">rRNA processing</keyword>
<dbReference type="InterPro" id="IPR026699">
    <property type="entry name" value="Exosome_RNA_bind1/RRP40/RRP4"/>
</dbReference>
<dbReference type="PANTHER" id="PTHR21321:SF4">
    <property type="entry name" value="EXOSOME COMPLEX COMPONENT RRP4"/>
    <property type="match status" value="1"/>
</dbReference>
<dbReference type="GO" id="GO:0000177">
    <property type="term" value="C:cytoplasmic exosome (RNase complex)"/>
    <property type="evidence" value="ECO:0007669"/>
    <property type="project" value="TreeGrafter"/>
</dbReference>
<evidence type="ECO:0000256" key="7">
    <source>
        <dbReference type="SAM" id="MobiDB-lite"/>
    </source>
</evidence>
<sequence length="327" mass="35241">MARASHLLDSSLDSADGFTDPHGAGAGGPSADTVTPGQALDVETTYLKGHGTFLEDGQLLSSVAGTVYRVNKLVSVKAIHARYSGEIGDVVVGRIMEVGSNRWCVDISARQSAILLLSSVNLPTGIHRRSDETDEAKMRSYFREGDVLSCEVQGFYQDGAIALHTRSLKYGKLADGVMVAVPSALVKRLKSHFVVLDHGVSMILGLNGYVWISRTPSAQEQKAQAHLFAGHHNFYDAPGSTPTAAPKAAEAVAGADEPLDPHAVREQIVRVRNCILGLVERKVMLTDQLIAAVSRTARSLPAKQLLDPDVMDTVILETREQLQQHDE</sequence>
<dbReference type="Pfam" id="PF15985">
    <property type="entry name" value="KH_6"/>
    <property type="match status" value="1"/>
</dbReference>
<dbReference type="GO" id="GO:0071035">
    <property type="term" value="P:nuclear polyadenylation-dependent rRNA catabolic process"/>
    <property type="evidence" value="ECO:0007669"/>
    <property type="project" value="TreeGrafter"/>
</dbReference>
<dbReference type="Pfam" id="PF14382">
    <property type="entry name" value="ECR1_N"/>
    <property type="match status" value="1"/>
</dbReference>
<evidence type="ECO:0000313" key="11">
    <source>
        <dbReference type="EMBL" id="RKP00033.1"/>
    </source>
</evidence>
<dbReference type="Gene3D" id="2.40.50.140">
    <property type="entry name" value="Nucleic acid-binding proteins"/>
    <property type="match status" value="1"/>
</dbReference>
<dbReference type="CDD" id="cd22525">
    <property type="entry name" value="KH-I_Rrp4_eukar"/>
    <property type="match status" value="1"/>
</dbReference>
<evidence type="ECO:0000256" key="3">
    <source>
        <dbReference type="ARBA" id="ARBA00022552"/>
    </source>
</evidence>
<dbReference type="EMBL" id="ML014240">
    <property type="protein sequence ID" value="RKP00033.1"/>
    <property type="molecule type" value="Genomic_DNA"/>
</dbReference>
<dbReference type="InterPro" id="IPR004088">
    <property type="entry name" value="KH_dom_type_1"/>
</dbReference>
<dbReference type="GO" id="GO:0000467">
    <property type="term" value="P:exonucleolytic trimming to generate mature 3'-end of 5.8S rRNA from tricistronic rRNA transcript (SSU-rRNA, 5.8S rRNA, LSU-rRNA)"/>
    <property type="evidence" value="ECO:0007669"/>
    <property type="project" value="TreeGrafter"/>
</dbReference>
<dbReference type="GO" id="GO:0071038">
    <property type="term" value="P:TRAMP-dependent tRNA surveillance pathway"/>
    <property type="evidence" value="ECO:0007669"/>
    <property type="project" value="TreeGrafter"/>
</dbReference>
<evidence type="ECO:0000259" key="9">
    <source>
        <dbReference type="Pfam" id="PF15985"/>
    </source>
</evidence>
<keyword evidence="6" id="KW-0539">Nucleus</keyword>
<evidence type="ECO:0000256" key="6">
    <source>
        <dbReference type="ARBA" id="ARBA00023242"/>
    </source>
</evidence>
<dbReference type="OrthoDB" id="1650at2759"/>
<dbReference type="PANTHER" id="PTHR21321">
    <property type="entry name" value="PNAS-3 RELATED"/>
    <property type="match status" value="1"/>
</dbReference>
<reference evidence="12" key="1">
    <citation type="journal article" date="2018" name="Nat. Microbiol.">
        <title>Leveraging single-cell genomics to expand the fungal tree of life.</title>
        <authorList>
            <person name="Ahrendt S.R."/>
            <person name="Quandt C.A."/>
            <person name="Ciobanu D."/>
            <person name="Clum A."/>
            <person name="Salamov A."/>
            <person name="Andreopoulos B."/>
            <person name="Cheng J.F."/>
            <person name="Woyke T."/>
            <person name="Pelin A."/>
            <person name="Henrissat B."/>
            <person name="Reynolds N.K."/>
            <person name="Benny G.L."/>
            <person name="Smith M.E."/>
            <person name="James T.Y."/>
            <person name="Grigoriev I.V."/>
        </authorList>
    </citation>
    <scope>NUCLEOTIDE SEQUENCE [LARGE SCALE GENOMIC DNA]</scope>
    <source>
        <strain evidence="12">ATCC 52028</strain>
    </source>
</reference>
<dbReference type="GO" id="GO:0034475">
    <property type="term" value="P:U4 snRNA 3'-end processing"/>
    <property type="evidence" value="ECO:0007669"/>
    <property type="project" value="TreeGrafter"/>
</dbReference>
<protein>
    <submittedName>
        <fullName evidence="11">Uncharacterized protein</fullName>
    </submittedName>
</protein>
<dbReference type="Pfam" id="PF21266">
    <property type="entry name" value="S1_RRP4"/>
    <property type="match status" value="1"/>
</dbReference>
<accession>A0A4P9X4N0</accession>
<feature type="domain" description="Exosome complex component N-terminal" evidence="8">
    <location>
        <begin position="34"/>
        <end position="70"/>
    </location>
</feature>
<evidence type="ECO:0000256" key="1">
    <source>
        <dbReference type="ARBA" id="ARBA00004123"/>
    </source>
</evidence>
<evidence type="ECO:0000259" key="8">
    <source>
        <dbReference type="Pfam" id="PF14382"/>
    </source>
</evidence>
<feature type="domain" description="K Homology" evidence="9">
    <location>
        <begin position="176"/>
        <end position="215"/>
    </location>
</feature>
<dbReference type="InterPro" id="IPR025721">
    <property type="entry name" value="Exosome_cplx_N_dom"/>
</dbReference>
<gene>
    <name evidence="11" type="ORF">CXG81DRAFT_13721</name>
</gene>
<comment type="subcellular location">
    <subcellularLocation>
        <location evidence="1">Nucleus</location>
    </subcellularLocation>
</comment>
<dbReference type="GO" id="GO:0003723">
    <property type="term" value="F:RNA binding"/>
    <property type="evidence" value="ECO:0007669"/>
    <property type="project" value="UniProtKB-KW"/>
</dbReference>
<dbReference type="FunFam" id="2.40.50.140:FF:000038">
    <property type="entry name" value="Exosome complex component RRP4"/>
    <property type="match status" value="1"/>
</dbReference>
<comment type="similarity">
    <text evidence="2">Belongs to the RRP4 family.</text>
</comment>
<feature type="domain" description="RRP4 S1" evidence="10">
    <location>
        <begin position="82"/>
        <end position="153"/>
    </location>
</feature>
<dbReference type="STRING" id="1555241.A0A4P9X4N0"/>
<dbReference type="InterPro" id="IPR012340">
    <property type="entry name" value="NA-bd_OB-fold"/>
</dbReference>
<keyword evidence="4" id="KW-0271">Exosome</keyword>
<dbReference type="GO" id="GO:0071051">
    <property type="term" value="P:poly(A)-dependent snoRNA 3'-end processing"/>
    <property type="evidence" value="ECO:0007669"/>
    <property type="project" value="TreeGrafter"/>
</dbReference>
<dbReference type="SUPFAM" id="SSF110324">
    <property type="entry name" value="Ribosomal L27 protein-like"/>
    <property type="match status" value="1"/>
</dbReference>
<feature type="region of interest" description="Disordered" evidence="7">
    <location>
        <begin position="1"/>
        <end position="35"/>
    </location>
</feature>
<dbReference type="Proteomes" id="UP000274922">
    <property type="component" value="Unassembled WGS sequence"/>
</dbReference>